<accession>A0ABQ9L7V2</accession>
<keyword evidence="2" id="KW-1185">Reference proteome</keyword>
<dbReference type="InterPro" id="IPR027417">
    <property type="entry name" value="P-loop_NTPase"/>
</dbReference>
<evidence type="ECO:0000313" key="1">
    <source>
        <dbReference type="EMBL" id="KAJ9159587.1"/>
    </source>
</evidence>
<evidence type="ECO:0000313" key="2">
    <source>
        <dbReference type="Proteomes" id="UP001174677"/>
    </source>
</evidence>
<dbReference type="InterPro" id="IPR042197">
    <property type="entry name" value="Apaf_helical"/>
</dbReference>
<proteinExistence type="predicted"/>
<comment type="caution">
    <text evidence="1">The sequence shown here is derived from an EMBL/GenBank/DDBJ whole genome shotgun (WGS) entry which is preliminary data.</text>
</comment>
<dbReference type="Gene3D" id="1.10.8.430">
    <property type="entry name" value="Helical domain of apoptotic protease-activating factors"/>
    <property type="match status" value="1"/>
</dbReference>
<sequence>MEIDVIKELENAESRTSKKRKNEVAIWLNNVGRVKNDIETMKQEAGPGLQRILFGKLVEEKTEEDKLERPLSPDLMEIAKSIARECAGLPLGIITIAASMRGADDICEWRNALRELQESQAREVKGEEVAPLRKLETLKCHFYDVVSAMEKMPRISQKMSNTCTLNAATSKEASYA</sequence>
<dbReference type="EMBL" id="JARPOI010000014">
    <property type="protein sequence ID" value="KAJ9159587.1"/>
    <property type="molecule type" value="Genomic_DNA"/>
</dbReference>
<reference evidence="1" key="1">
    <citation type="journal article" date="2023" name="Plant Biotechnol. J.">
        <title>Chromosome-level wild Hevea brasiliensis genome provides new tools for genomic-assisted breeding and valuable loci to elevate rubber yield.</title>
        <authorList>
            <person name="Cheng H."/>
            <person name="Song X."/>
            <person name="Hu Y."/>
            <person name="Wu T."/>
            <person name="Yang Q."/>
            <person name="An Z."/>
            <person name="Feng S."/>
            <person name="Deng Z."/>
            <person name="Wu W."/>
            <person name="Zeng X."/>
            <person name="Tu M."/>
            <person name="Wang X."/>
            <person name="Huang H."/>
        </authorList>
    </citation>
    <scope>NUCLEOTIDE SEQUENCE</scope>
    <source>
        <strain evidence="1">MT/VB/25A 57/8</strain>
    </source>
</reference>
<protein>
    <recommendedName>
        <fullName evidence="3">NB-ARC domain-containing protein</fullName>
    </recommendedName>
</protein>
<evidence type="ECO:0008006" key="3">
    <source>
        <dbReference type="Google" id="ProtNLM"/>
    </source>
</evidence>
<organism evidence="1 2">
    <name type="scientific">Hevea brasiliensis</name>
    <name type="common">Para rubber tree</name>
    <name type="synonym">Siphonia brasiliensis</name>
    <dbReference type="NCBI Taxonomy" id="3981"/>
    <lineage>
        <taxon>Eukaryota</taxon>
        <taxon>Viridiplantae</taxon>
        <taxon>Streptophyta</taxon>
        <taxon>Embryophyta</taxon>
        <taxon>Tracheophyta</taxon>
        <taxon>Spermatophyta</taxon>
        <taxon>Magnoliopsida</taxon>
        <taxon>eudicotyledons</taxon>
        <taxon>Gunneridae</taxon>
        <taxon>Pentapetalae</taxon>
        <taxon>rosids</taxon>
        <taxon>fabids</taxon>
        <taxon>Malpighiales</taxon>
        <taxon>Euphorbiaceae</taxon>
        <taxon>Crotonoideae</taxon>
        <taxon>Micrandreae</taxon>
        <taxon>Hevea</taxon>
    </lineage>
</organism>
<dbReference type="Proteomes" id="UP001174677">
    <property type="component" value="Chromosome 14"/>
</dbReference>
<gene>
    <name evidence="1" type="ORF">P3X46_025087</name>
</gene>
<name>A0ABQ9L7V2_HEVBR</name>
<dbReference type="SUPFAM" id="SSF52540">
    <property type="entry name" value="P-loop containing nucleoside triphosphate hydrolases"/>
    <property type="match status" value="1"/>
</dbReference>